<name>A0ABQ4XLX1_9ASTR</name>
<feature type="compositionally biased region" description="Basic and acidic residues" evidence="1">
    <location>
        <begin position="259"/>
        <end position="280"/>
    </location>
</feature>
<reference evidence="2" key="1">
    <citation type="journal article" date="2022" name="Int. J. Mol. Sci.">
        <title>Draft Genome of Tanacetum Coccineum: Genomic Comparison of Closely Related Tanacetum-Family Plants.</title>
        <authorList>
            <person name="Yamashiro T."/>
            <person name="Shiraishi A."/>
            <person name="Nakayama K."/>
            <person name="Satake H."/>
        </authorList>
    </citation>
    <scope>NUCLEOTIDE SEQUENCE</scope>
</reference>
<feature type="region of interest" description="Disordered" evidence="1">
    <location>
        <begin position="159"/>
        <end position="226"/>
    </location>
</feature>
<accession>A0ABQ4XLX1</accession>
<evidence type="ECO:0008006" key="4">
    <source>
        <dbReference type="Google" id="ProtNLM"/>
    </source>
</evidence>
<proteinExistence type="predicted"/>
<reference evidence="2" key="2">
    <citation type="submission" date="2022-01" db="EMBL/GenBank/DDBJ databases">
        <authorList>
            <person name="Yamashiro T."/>
            <person name="Shiraishi A."/>
            <person name="Satake H."/>
            <person name="Nakayama K."/>
        </authorList>
    </citation>
    <scope>NUCLEOTIDE SEQUENCE</scope>
</reference>
<feature type="region of interest" description="Disordered" evidence="1">
    <location>
        <begin position="259"/>
        <end position="284"/>
    </location>
</feature>
<evidence type="ECO:0000256" key="1">
    <source>
        <dbReference type="SAM" id="MobiDB-lite"/>
    </source>
</evidence>
<feature type="compositionally biased region" description="Polar residues" evidence="1">
    <location>
        <begin position="215"/>
        <end position="224"/>
    </location>
</feature>
<dbReference type="EMBL" id="BQNB010009623">
    <property type="protein sequence ID" value="GJS66067.1"/>
    <property type="molecule type" value="Genomic_DNA"/>
</dbReference>
<evidence type="ECO:0000313" key="3">
    <source>
        <dbReference type="Proteomes" id="UP001151760"/>
    </source>
</evidence>
<gene>
    <name evidence="2" type="ORF">Tco_0680631</name>
</gene>
<protein>
    <recommendedName>
        <fullName evidence="4">DUF4283 domain-containing protein</fullName>
    </recommendedName>
</protein>
<sequence length="805" mass="88800">MLLRNSFLNFTEVVLPSVDESVAMEVHSPLVEQTNAVKFGGESYPPLPTQGTTPAENTPVESIRDVSDRFANSAYGFFLGKRFSSMDGLNAMLENGLWFIRSHLIILKKWNPNVNLLKKDVGNVLGRSSYARVMIELQAGVELKDTIVVAMPKINCPKNPGLGAGAGEKKKKKSSQAPKGILVGPKMAFKPNQEYRPVPKKNTTNSSGNKKKAVDSTNKVSDSNPFEVLNSVDNDVEMVMGNAILVDEASNPIKKIEYSSDHDSKDEVASVDNDMARDSYDNGDYDEDPYDDDMYEGQNLSEEIQTICDKLDIRGIVVNVVNMERGFLSSGRRGVKQNKVENTVQPTMNKKNNHTDSDDGGTKDSISLPNMELNMENLYDNPNEAMRFDQNLEPGFLADLNKLAGTAIRKLNDDGDKLTKRIVTITDSPTDFDKSGPSFSGPTLYAKLVIREPSRKSVDLCTLLAPAGNGANVATSLESVRAISIFSSKDGMDAMLENRPWFIRNNLFILKKWDPDVNLLKEDDGSKLGIESFESAKELSNQTKPADAEKVQEVIVEEGVKNSGITLLRNMTFDELYGNDANRDAEESPFDTESEIRFIGKVDPKLNDNDSQFNIKNDQGAGFTLMDQEMTKADSDLESMPDDEIVFVSGFEEADSDDSENAEEISMADEATADNMINEFVDVANSQDANPNVSAAKAIASDLLGHLQDDITSLASKVNNLESSLSKQVADKNNDLVPRMVADVFEERIPDLLADTLKNILPKLLKDSVKNALPKFDKQVKKTVKAEVPNLILKPLNKEFNCNYS</sequence>
<evidence type="ECO:0000313" key="2">
    <source>
        <dbReference type="EMBL" id="GJS66067.1"/>
    </source>
</evidence>
<organism evidence="2 3">
    <name type="scientific">Tanacetum coccineum</name>
    <dbReference type="NCBI Taxonomy" id="301880"/>
    <lineage>
        <taxon>Eukaryota</taxon>
        <taxon>Viridiplantae</taxon>
        <taxon>Streptophyta</taxon>
        <taxon>Embryophyta</taxon>
        <taxon>Tracheophyta</taxon>
        <taxon>Spermatophyta</taxon>
        <taxon>Magnoliopsida</taxon>
        <taxon>eudicotyledons</taxon>
        <taxon>Gunneridae</taxon>
        <taxon>Pentapetalae</taxon>
        <taxon>asterids</taxon>
        <taxon>campanulids</taxon>
        <taxon>Asterales</taxon>
        <taxon>Asteraceae</taxon>
        <taxon>Asteroideae</taxon>
        <taxon>Anthemideae</taxon>
        <taxon>Anthemidinae</taxon>
        <taxon>Tanacetum</taxon>
    </lineage>
</organism>
<comment type="caution">
    <text evidence="2">The sequence shown here is derived from an EMBL/GenBank/DDBJ whole genome shotgun (WGS) entry which is preliminary data.</text>
</comment>
<dbReference type="Proteomes" id="UP001151760">
    <property type="component" value="Unassembled WGS sequence"/>
</dbReference>
<keyword evidence="3" id="KW-1185">Reference proteome</keyword>